<dbReference type="Gene3D" id="2.60.120.260">
    <property type="entry name" value="Galactose-binding domain-like"/>
    <property type="match status" value="1"/>
</dbReference>
<proteinExistence type="predicted"/>
<dbReference type="KEGG" id="mcad:Pan265_13980"/>
<sequence>MFGERNVMALAAIAVAGLTVSASADMLLFSFEDGVEGWEYTGWNAPGSIAVSPLNATEGAQSLAVTVDISGFSWTATIEGFRGDTPKNPEFFDAMAAVLAQEAARPGSLAIAYDITYDPATIPGGTFLNNSFSLQGPDFRQIDGVAVVGLPDDLAGGPVTITVQEPLSTFVADPASGFYRLTLGVNGDWGRAPMTMYLDNVRIVPEPASLGLLGLGGLALLRRR</sequence>
<dbReference type="AlphaFoldDB" id="A0A518BX56"/>
<dbReference type="NCBIfam" id="TIGR02595">
    <property type="entry name" value="PEP_CTERM"/>
    <property type="match status" value="1"/>
</dbReference>
<accession>A0A518BX56</accession>
<organism evidence="2 3">
    <name type="scientific">Mucisphaera calidilacus</name>
    <dbReference type="NCBI Taxonomy" id="2527982"/>
    <lineage>
        <taxon>Bacteria</taxon>
        <taxon>Pseudomonadati</taxon>
        <taxon>Planctomycetota</taxon>
        <taxon>Phycisphaerae</taxon>
        <taxon>Phycisphaerales</taxon>
        <taxon>Phycisphaeraceae</taxon>
        <taxon>Mucisphaera</taxon>
    </lineage>
</organism>
<dbReference type="Proteomes" id="UP000320386">
    <property type="component" value="Chromosome"/>
</dbReference>
<feature type="domain" description="Ice-binding protein C-terminal" evidence="1">
    <location>
        <begin position="204"/>
        <end position="224"/>
    </location>
</feature>
<evidence type="ECO:0000313" key="2">
    <source>
        <dbReference type="EMBL" id="QDU71548.1"/>
    </source>
</evidence>
<dbReference type="Pfam" id="PF07589">
    <property type="entry name" value="PEP-CTERM"/>
    <property type="match status" value="1"/>
</dbReference>
<dbReference type="InterPro" id="IPR013424">
    <property type="entry name" value="Ice-binding_C"/>
</dbReference>
<keyword evidence="3" id="KW-1185">Reference proteome</keyword>
<evidence type="ECO:0000313" key="3">
    <source>
        <dbReference type="Proteomes" id="UP000320386"/>
    </source>
</evidence>
<evidence type="ECO:0000259" key="1">
    <source>
        <dbReference type="Pfam" id="PF07589"/>
    </source>
</evidence>
<dbReference type="EMBL" id="CP036280">
    <property type="protein sequence ID" value="QDU71548.1"/>
    <property type="molecule type" value="Genomic_DNA"/>
</dbReference>
<name>A0A518BX56_9BACT</name>
<gene>
    <name evidence="2" type="ORF">Pan265_13980</name>
</gene>
<reference evidence="2 3" key="1">
    <citation type="submission" date="2019-02" db="EMBL/GenBank/DDBJ databases">
        <title>Deep-cultivation of Planctomycetes and their phenomic and genomic characterization uncovers novel biology.</title>
        <authorList>
            <person name="Wiegand S."/>
            <person name="Jogler M."/>
            <person name="Boedeker C."/>
            <person name="Pinto D."/>
            <person name="Vollmers J."/>
            <person name="Rivas-Marin E."/>
            <person name="Kohn T."/>
            <person name="Peeters S.H."/>
            <person name="Heuer A."/>
            <person name="Rast P."/>
            <person name="Oberbeckmann S."/>
            <person name="Bunk B."/>
            <person name="Jeske O."/>
            <person name="Meyerdierks A."/>
            <person name="Storesund J.E."/>
            <person name="Kallscheuer N."/>
            <person name="Luecker S."/>
            <person name="Lage O.M."/>
            <person name="Pohl T."/>
            <person name="Merkel B.J."/>
            <person name="Hornburger P."/>
            <person name="Mueller R.-W."/>
            <person name="Bruemmer F."/>
            <person name="Labrenz M."/>
            <person name="Spormann A.M."/>
            <person name="Op den Camp H."/>
            <person name="Overmann J."/>
            <person name="Amann R."/>
            <person name="Jetten M.S.M."/>
            <person name="Mascher T."/>
            <person name="Medema M.H."/>
            <person name="Devos D.P."/>
            <person name="Kaster A.-K."/>
            <person name="Ovreas L."/>
            <person name="Rohde M."/>
            <person name="Galperin M.Y."/>
            <person name="Jogler C."/>
        </authorList>
    </citation>
    <scope>NUCLEOTIDE SEQUENCE [LARGE SCALE GENOMIC DNA]</scope>
    <source>
        <strain evidence="2 3">Pan265</strain>
    </source>
</reference>
<protein>
    <recommendedName>
        <fullName evidence="1">Ice-binding protein C-terminal domain-containing protein</fullName>
    </recommendedName>
</protein>